<dbReference type="EMBL" id="CP145607">
    <property type="protein sequence ID" value="WWM69192.1"/>
    <property type="molecule type" value="Genomic_DNA"/>
</dbReference>
<dbReference type="InterPro" id="IPR054462">
    <property type="entry name" value="TraI_M"/>
</dbReference>
<gene>
    <name evidence="4" type="ORF">V6R86_00355</name>
</gene>
<keyword evidence="5" id="KW-1185">Reference proteome</keyword>
<dbReference type="RefSeq" id="WP_338501100.1">
    <property type="nucleotide sequence ID" value="NZ_CP145607.1"/>
</dbReference>
<protein>
    <submittedName>
        <fullName evidence="4">Relaxase/mobilization nuclease domain-containing protein</fullName>
    </submittedName>
</protein>
<accession>A0ABZ2FWH3</accession>
<sequence>MIGKIIKMNRHRRPSTEQRVARLQSSVLALTRYVVDADPHALAAWAAEEVLSITDYALAVRHAGIEPGEKVEASGTRNLLGRGLAEWQAEMLSTAAGATTVKNHVVHIILSLHEGETWSPQQREEAITIMLGILRLERCQTIWAEHSNTRNPHLHLAVLRVDPTTGSAAGTDWLIDDLHQGLALIEERQDRIREPNALYRAEEGAILDVETGALVRDADGTFVSKWWEATGKKRTRLPSLIRDARGALVQAAAEASSWADLHERLKALDATYDKAGSGARIAVETQSAKASEVHSSLSRPELEKRLGLFERDLTRLNTGFEAYRVSVQDQLDHLRQKRDEEVDAVDAWVKARVAEMPGDKRKMLAPLVQQEGAAATKAIQKAFAEAISRCTRQRMNEDQWGQSGKATVLTPVSSPSLILSPLGSEEFSTERVNRAGQEAHRYHTDYLDRDGRTLFSDHRAFIIVHAAEEVAAIDEALALAAERWGTLRLTGPAAFITLAAQRAEALGIAVIFDAEAPAPQSPTTQVDARSKSTGEVEVVAMPAPRQRSPEEIKALRVRRALRTLDDLPNLSVCRRAEASDTHLTGRTGPFQIVANRHDPRLEEVTILDLEPLVQEYLQHRHHKRIEDWALQLERRCDGPLPYSEAEILAILSPVGNDRALAEVAFRDAEFLEMTRRVREKLKDRPLKKKLEAPSLANSREDDLSYEEVRRLQEQLKEFAARGR</sequence>
<organism evidence="4 5">
    <name type="scientific">Sphingomonas kaistensis</name>
    <dbReference type="NCBI Taxonomy" id="298708"/>
    <lineage>
        <taxon>Bacteria</taxon>
        <taxon>Pseudomonadati</taxon>
        <taxon>Pseudomonadota</taxon>
        <taxon>Alphaproteobacteria</taxon>
        <taxon>Sphingomonadales</taxon>
        <taxon>Sphingomonadaceae</taxon>
        <taxon>Sphingomonas</taxon>
    </lineage>
</organism>
<evidence type="ECO:0000313" key="4">
    <source>
        <dbReference type="EMBL" id="WWM69192.1"/>
    </source>
</evidence>
<dbReference type="Pfam" id="PF18821">
    <property type="entry name" value="LPD7"/>
    <property type="match status" value="1"/>
</dbReference>
<evidence type="ECO:0000259" key="1">
    <source>
        <dbReference type="Pfam" id="PF03432"/>
    </source>
</evidence>
<dbReference type="Proteomes" id="UP001382935">
    <property type="component" value="Chromosome"/>
</dbReference>
<name>A0ABZ2FWH3_9SPHN</name>
<evidence type="ECO:0000313" key="5">
    <source>
        <dbReference type="Proteomes" id="UP001382935"/>
    </source>
</evidence>
<feature type="domain" description="Large polyvalent protein-associated" evidence="2">
    <location>
        <begin position="432"/>
        <end position="516"/>
    </location>
</feature>
<dbReference type="InterPro" id="IPR040677">
    <property type="entry name" value="LPD7"/>
</dbReference>
<reference evidence="4 5" key="1">
    <citation type="submission" date="2024-02" db="EMBL/GenBank/DDBJ databases">
        <title>Full genome sequence of Sphingomonas kaistensis.</title>
        <authorList>
            <person name="Poletto B.L."/>
            <person name="Silva G."/>
            <person name="Galante D."/>
            <person name="Campos K.R."/>
            <person name="Santos M.B.N."/>
            <person name="Sacchi C.T."/>
        </authorList>
    </citation>
    <scope>NUCLEOTIDE SEQUENCE [LARGE SCALE GENOMIC DNA]</scope>
    <source>
        <strain evidence="4 5">MA4R</strain>
    </source>
</reference>
<feature type="domain" description="TraI-like middle" evidence="3">
    <location>
        <begin position="237"/>
        <end position="310"/>
    </location>
</feature>
<feature type="domain" description="MobA/VirD2-like nuclease" evidence="1">
    <location>
        <begin position="71"/>
        <end position="173"/>
    </location>
</feature>
<evidence type="ECO:0000259" key="2">
    <source>
        <dbReference type="Pfam" id="PF18821"/>
    </source>
</evidence>
<dbReference type="Pfam" id="PF03432">
    <property type="entry name" value="Relaxase"/>
    <property type="match status" value="1"/>
</dbReference>
<evidence type="ECO:0000259" key="3">
    <source>
        <dbReference type="Pfam" id="PF22863"/>
    </source>
</evidence>
<dbReference type="InterPro" id="IPR005094">
    <property type="entry name" value="Endonuclease_MobA/VirD2"/>
</dbReference>
<dbReference type="Pfam" id="PF22863">
    <property type="entry name" value="TraI_middle"/>
    <property type="match status" value="1"/>
</dbReference>
<proteinExistence type="predicted"/>